<dbReference type="InterPro" id="IPR019151">
    <property type="entry name" value="Proteasome_assmbl_chaperone_2"/>
</dbReference>
<dbReference type="Proteomes" id="UP000386847">
    <property type="component" value="Chromosome"/>
</dbReference>
<dbReference type="Gene3D" id="3.40.50.10900">
    <property type="entry name" value="PAC-like subunit"/>
    <property type="match status" value="1"/>
</dbReference>
<name>A0A5Q2FCY6_9ACTN</name>
<keyword evidence="2" id="KW-1185">Reference proteome</keyword>
<evidence type="ECO:0000313" key="2">
    <source>
        <dbReference type="Proteomes" id="UP000386847"/>
    </source>
</evidence>
<organism evidence="1 2">
    <name type="scientific">Raineyella fluvialis</name>
    <dbReference type="NCBI Taxonomy" id="2662261"/>
    <lineage>
        <taxon>Bacteria</taxon>
        <taxon>Bacillati</taxon>
        <taxon>Actinomycetota</taxon>
        <taxon>Actinomycetes</taxon>
        <taxon>Propionibacteriales</taxon>
        <taxon>Propionibacteriaceae</taxon>
        <taxon>Raineyella</taxon>
    </lineage>
</organism>
<accession>A0A5Q2FCY6</accession>
<evidence type="ECO:0000313" key="1">
    <source>
        <dbReference type="EMBL" id="QGF24648.1"/>
    </source>
</evidence>
<dbReference type="SUPFAM" id="SSF159659">
    <property type="entry name" value="Cgl1923-like"/>
    <property type="match status" value="1"/>
</dbReference>
<sequence length="157" mass="16914">MSQSTPLFTYESHIDPRRVRAATLVVTLGGFVDAGHTQRLVDHQVLEGLESHRVGAFDADVLVDHRAERPGITFAGDRFTDYEPPQLTLLQATDINGVPFLLLRGPNRTSVGRSSPPPSSAWSTTTPCEPLSLCRAFRCPPLTPGLSTSRGGPPAPS</sequence>
<dbReference type="AlphaFoldDB" id="A0A5Q2FCY6"/>
<proteinExistence type="predicted"/>
<evidence type="ECO:0008006" key="3">
    <source>
        <dbReference type="Google" id="ProtNLM"/>
    </source>
</evidence>
<protein>
    <recommendedName>
        <fullName evidence="3">PAC2 family protein</fullName>
    </recommendedName>
</protein>
<reference evidence="1 2" key="1">
    <citation type="submission" date="2019-10" db="EMBL/GenBank/DDBJ databases">
        <title>Genomic analysis of Raineyella sp. CBA3103.</title>
        <authorList>
            <person name="Roh S.W."/>
        </authorList>
    </citation>
    <scope>NUCLEOTIDE SEQUENCE [LARGE SCALE GENOMIC DNA]</scope>
    <source>
        <strain evidence="1 2">CBA3103</strain>
    </source>
</reference>
<dbReference type="InterPro" id="IPR038389">
    <property type="entry name" value="PSMG2_sf"/>
</dbReference>
<dbReference type="KEGG" id="rain:Rai3103_14535"/>
<dbReference type="EMBL" id="CP045725">
    <property type="protein sequence ID" value="QGF24648.1"/>
    <property type="molecule type" value="Genomic_DNA"/>
</dbReference>
<dbReference type="Pfam" id="PF09754">
    <property type="entry name" value="PAC2"/>
    <property type="match status" value="1"/>
</dbReference>
<gene>
    <name evidence="1" type="ORF">Rai3103_14535</name>
</gene>